<feature type="signal peptide" evidence="1">
    <location>
        <begin position="1"/>
        <end position="17"/>
    </location>
</feature>
<accession>A0AAV7V5P2</accession>
<gene>
    <name evidence="2" type="ORF">NDU88_004628</name>
</gene>
<keyword evidence="1" id="KW-0732">Signal</keyword>
<reference evidence="2" key="1">
    <citation type="journal article" date="2022" name="bioRxiv">
        <title>Sequencing and chromosome-scale assembly of the giantPleurodeles waltlgenome.</title>
        <authorList>
            <person name="Brown T."/>
            <person name="Elewa A."/>
            <person name="Iarovenko S."/>
            <person name="Subramanian E."/>
            <person name="Araus A.J."/>
            <person name="Petzold A."/>
            <person name="Susuki M."/>
            <person name="Suzuki K.-i.T."/>
            <person name="Hayashi T."/>
            <person name="Toyoda A."/>
            <person name="Oliveira C."/>
            <person name="Osipova E."/>
            <person name="Leigh N.D."/>
            <person name="Simon A."/>
            <person name="Yun M.H."/>
        </authorList>
    </citation>
    <scope>NUCLEOTIDE SEQUENCE</scope>
    <source>
        <strain evidence="2">20211129_DDA</strain>
        <tissue evidence="2">Liver</tissue>
    </source>
</reference>
<organism evidence="2 3">
    <name type="scientific">Pleurodeles waltl</name>
    <name type="common">Iberian ribbed newt</name>
    <dbReference type="NCBI Taxonomy" id="8319"/>
    <lineage>
        <taxon>Eukaryota</taxon>
        <taxon>Metazoa</taxon>
        <taxon>Chordata</taxon>
        <taxon>Craniata</taxon>
        <taxon>Vertebrata</taxon>
        <taxon>Euteleostomi</taxon>
        <taxon>Amphibia</taxon>
        <taxon>Batrachia</taxon>
        <taxon>Caudata</taxon>
        <taxon>Salamandroidea</taxon>
        <taxon>Salamandridae</taxon>
        <taxon>Pleurodelinae</taxon>
        <taxon>Pleurodeles</taxon>
    </lineage>
</organism>
<proteinExistence type="predicted"/>
<evidence type="ECO:0000313" key="2">
    <source>
        <dbReference type="EMBL" id="KAJ1195347.1"/>
    </source>
</evidence>
<dbReference type="EMBL" id="JANPWB010000004">
    <property type="protein sequence ID" value="KAJ1195347.1"/>
    <property type="molecule type" value="Genomic_DNA"/>
</dbReference>
<dbReference type="Proteomes" id="UP001066276">
    <property type="component" value="Chromosome 2_2"/>
</dbReference>
<evidence type="ECO:0000256" key="1">
    <source>
        <dbReference type="SAM" id="SignalP"/>
    </source>
</evidence>
<dbReference type="AlphaFoldDB" id="A0AAV7V5P2"/>
<comment type="caution">
    <text evidence="2">The sequence shown here is derived from an EMBL/GenBank/DDBJ whole genome shotgun (WGS) entry which is preliminary data.</text>
</comment>
<sequence length="170" mass="19378">MLRRAATTLLAWYRVLTKCPVLQEGGSRRVAPGVRAISPHFSRYYYVSNGFPVINSTNQGPICPLEEYRRSSEHAVQSAQYPSIGRSPGREFYRLALTASWELCNPKPTRLPPPQFFKSEALECFSARSHDRGGRRECPLGLARFRRPQQLPRAYMRFRLCSVGSITGER</sequence>
<keyword evidence="3" id="KW-1185">Reference proteome</keyword>
<name>A0AAV7V5P2_PLEWA</name>
<protein>
    <submittedName>
        <fullName evidence="2">Uncharacterized protein</fullName>
    </submittedName>
</protein>
<evidence type="ECO:0000313" key="3">
    <source>
        <dbReference type="Proteomes" id="UP001066276"/>
    </source>
</evidence>
<feature type="chain" id="PRO_5044023651" evidence="1">
    <location>
        <begin position="18"/>
        <end position="170"/>
    </location>
</feature>